<name>A0ABQ9IB85_9NEOP</name>
<evidence type="ECO:0000313" key="2">
    <source>
        <dbReference type="EMBL" id="KAJ8893586.1"/>
    </source>
</evidence>
<sequence>MFDGYRDVASKRSTKSAERISKTNKKTAPYFKLNEKTIDWIHLWGWKTSKHDLLPVHTNKEAAPEKFLKTMCCTCSKDCLRACSDRKIGMKYITIYKQRKSQ</sequence>
<evidence type="ECO:0000313" key="3">
    <source>
        <dbReference type="Proteomes" id="UP001159363"/>
    </source>
</evidence>
<feature type="region of interest" description="Disordered" evidence="1">
    <location>
        <begin position="1"/>
        <end position="23"/>
    </location>
</feature>
<gene>
    <name evidence="2" type="ORF">PR048_006186</name>
</gene>
<comment type="caution">
    <text evidence="2">The sequence shown here is derived from an EMBL/GenBank/DDBJ whole genome shotgun (WGS) entry which is preliminary data.</text>
</comment>
<reference evidence="2 3" key="1">
    <citation type="submission" date="2023-02" db="EMBL/GenBank/DDBJ databases">
        <title>LHISI_Scaffold_Assembly.</title>
        <authorList>
            <person name="Stuart O.P."/>
            <person name="Cleave R."/>
            <person name="Magrath M.J.L."/>
            <person name="Mikheyev A.S."/>
        </authorList>
    </citation>
    <scope>NUCLEOTIDE SEQUENCE [LARGE SCALE GENOMIC DNA]</scope>
    <source>
        <strain evidence="2">Daus_M_001</strain>
        <tissue evidence="2">Leg muscle</tissue>
    </source>
</reference>
<evidence type="ECO:0000256" key="1">
    <source>
        <dbReference type="SAM" id="MobiDB-lite"/>
    </source>
</evidence>
<dbReference type="Proteomes" id="UP001159363">
    <property type="component" value="Chromosome 2"/>
</dbReference>
<feature type="compositionally biased region" description="Basic and acidic residues" evidence="1">
    <location>
        <begin position="1"/>
        <end position="21"/>
    </location>
</feature>
<keyword evidence="3" id="KW-1185">Reference proteome</keyword>
<accession>A0ABQ9IB85</accession>
<protein>
    <submittedName>
        <fullName evidence="2">Uncharacterized protein</fullName>
    </submittedName>
</protein>
<dbReference type="EMBL" id="JARBHB010000002">
    <property type="protein sequence ID" value="KAJ8893586.1"/>
    <property type="molecule type" value="Genomic_DNA"/>
</dbReference>
<organism evidence="2 3">
    <name type="scientific">Dryococelus australis</name>
    <dbReference type="NCBI Taxonomy" id="614101"/>
    <lineage>
        <taxon>Eukaryota</taxon>
        <taxon>Metazoa</taxon>
        <taxon>Ecdysozoa</taxon>
        <taxon>Arthropoda</taxon>
        <taxon>Hexapoda</taxon>
        <taxon>Insecta</taxon>
        <taxon>Pterygota</taxon>
        <taxon>Neoptera</taxon>
        <taxon>Polyneoptera</taxon>
        <taxon>Phasmatodea</taxon>
        <taxon>Verophasmatodea</taxon>
        <taxon>Anareolatae</taxon>
        <taxon>Phasmatidae</taxon>
        <taxon>Eurycanthinae</taxon>
        <taxon>Dryococelus</taxon>
    </lineage>
</organism>
<proteinExistence type="predicted"/>